<feature type="compositionally biased region" description="Basic and acidic residues" evidence="1">
    <location>
        <begin position="11"/>
        <end position="24"/>
    </location>
</feature>
<accession>A0AAU9U399</accession>
<comment type="caution">
    <text evidence="2">The sequence shown here is derived from an EMBL/GenBank/DDBJ whole genome shotgun (WGS) entry which is preliminary data.</text>
</comment>
<gene>
    <name evidence="2" type="ORF">EEDITHA_LOCUS9075</name>
</gene>
<sequence>MGRPKTVSTTTEERKKRKRELERKRYQNIKGDPVLYAQYQLKNKAKYEKRKAQKKVISIKDMTPRARRVQRKKW</sequence>
<proteinExistence type="predicted"/>
<evidence type="ECO:0008006" key="4">
    <source>
        <dbReference type="Google" id="ProtNLM"/>
    </source>
</evidence>
<dbReference type="EMBL" id="CAKOGL010000013">
    <property type="protein sequence ID" value="CAH2093404.1"/>
    <property type="molecule type" value="Genomic_DNA"/>
</dbReference>
<evidence type="ECO:0000313" key="3">
    <source>
        <dbReference type="Proteomes" id="UP001153954"/>
    </source>
</evidence>
<name>A0AAU9U399_EUPED</name>
<evidence type="ECO:0000256" key="1">
    <source>
        <dbReference type="SAM" id="MobiDB-lite"/>
    </source>
</evidence>
<reference evidence="2" key="1">
    <citation type="submission" date="2022-03" db="EMBL/GenBank/DDBJ databases">
        <authorList>
            <person name="Tunstrom K."/>
        </authorList>
    </citation>
    <scope>NUCLEOTIDE SEQUENCE</scope>
</reference>
<protein>
    <recommendedName>
        <fullName evidence="4">Ribosomal protein S14</fullName>
    </recommendedName>
</protein>
<feature type="region of interest" description="Disordered" evidence="1">
    <location>
        <begin position="1"/>
        <end position="24"/>
    </location>
</feature>
<dbReference type="Proteomes" id="UP001153954">
    <property type="component" value="Unassembled WGS sequence"/>
</dbReference>
<evidence type="ECO:0000313" key="2">
    <source>
        <dbReference type="EMBL" id="CAH2093404.1"/>
    </source>
</evidence>
<keyword evidence="3" id="KW-1185">Reference proteome</keyword>
<feature type="compositionally biased region" description="Polar residues" evidence="1">
    <location>
        <begin position="1"/>
        <end position="10"/>
    </location>
</feature>
<dbReference type="AlphaFoldDB" id="A0AAU9U399"/>
<organism evidence="2 3">
    <name type="scientific">Euphydryas editha</name>
    <name type="common">Edith's checkerspot</name>
    <dbReference type="NCBI Taxonomy" id="104508"/>
    <lineage>
        <taxon>Eukaryota</taxon>
        <taxon>Metazoa</taxon>
        <taxon>Ecdysozoa</taxon>
        <taxon>Arthropoda</taxon>
        <taxon>Hexapoda</taxon>
        <taxon>Insecta</taxon>
        <taxon>Pterygota</taxon>
        <taxon>Neoptera</taxon>
        <taxon>Endopterygota</taxon>
        <taxon>Lepidoptera</taxon>
        <taxon>Glossata</taxon>
        <taxon>Ditrysia</taxon>
        <taxon>Papilionoidea</taxon>
        <taxon>Nymphalidae</taxon>
        <taxon>Nymphalinae</taxon>
        <taxon>Euphydryas</taxon>
    </lineage>
</organism>